<dbReference type="PROSITE" id="PS50113">
    <property type="entry name" value="PAC"/>
    <property type="match status" value="3"/>
</dbReference>
<sequence>MQAWLEARELRSLMDLAQVAIFRSSLDGTRFLYLNKACAERLGYDDPEQLLQDGQPASFYSDPSVRKQIVELLQTNGRIDNFELEFTARDGRSRQALMTATVHTEDGYIQGAVMDITQGKEAERQLRHSHTFLQTLLDALPTPIFFKDPAGRYQLLNKAFETQLGQKGQELLGKSVFDIAPRHLAEKYHDMDRALLESHGPAIQQYEYSIQTNEGLREVMFSKESMFDENGTLLGLAGVIMDITDRKRIENSLRRAEERYRALYMNAAEGIFTATADDKFIGVNPAMARMFGYDSAPGMTYQVTSIATQLFADPEQLEILKKRIISERVVNGFEAQVQRQDGEVFWVGISARGVFGIGDRLERLEGLIMDISAQKQAEEQLALMVITDPLTAIANRIGFNKRLEEMLQQANRSGCQIGLLFIDLDGFKPINDSYGHQVGDYLLQQVSRRLDRRLRSSDIAARMGGDEFAVLLWDVSGPAAVERISRELLAHLLSPYDCQITECSIGASIGASLYPHHGTTASELLSAADSAMYEAKRSGSQLCFAPLPEKHAEHDGQAE</sequence>
<proteinExistence type="predicted"/>
<dbReference type="InterPro" id="IPR035965">
    <property type="entry name" value="PAS-like_dom_sf"/>
</dbReference>
<comment type="caution">
    <text evidence="4">The sequence shown here is derived from an EMBL/GenBank/DDBJ whole genome shotgun (WGS) entry which is preliminary data.</text>
</comment>
<dbReference type="InterPro" id="IPR000700">
    <property type="entry name" value="PAS-assoc_C"/>
</dbReference>
<keyword evidence="5" id="KW-1185">Reference proteome</keyword>
<accession>A0A7J0BLI5</accession>
<dbReference type="CDD" id="cd01949">
    <property type="entry name" value="GGDEF"/>
    <property type="match status" value="1"/>
</dbReference>
<dbReference type="Pfam" id="PF13188">
    <property type="entry name" value="PAS_8"/>
    <property type="match status" value="1"/>
</dbReference>
<dbReference type="InterPro" id="IPR052155">
    <property type="entry name" value="Biofilm_reg_signaling"/>
</dbReference>
<dbReference type="EMBL" id="BLVO01000016">
    <property type="protein sequence ID" value="GFM34613.1"/>
    <property type="molecule type" value="Genomic_DNA"/>
</dbReference>
<dbReference type="Gene3D" id="3.30.70.270">
    <property type="match status" value="1"/>
</dbReference>
<dbReference type="NCBIfam" id="TIGR00229">
    <property type="entry name" value="sensory_box"/>
    <property type="match status" value="3"/>
</dbReference>
<dbReference type="SUPFAM" id="SSF55073">
    <property type="entry name" value="Nucleotide cyclase"/>
    <property type="match status" value="1"/>
</dbReference>
<feature type="domain" description="PAS" evidence="1">
    <location>
        <begin position="6"/>
        <end position="48"/>
    </location>
</feature>
<dbReference type="GO" id="GO:0006355">
    <property type="term" value="P:regulation of DNA-templated transcription"/>
    <property type="evidence" value="ECO:0007669"/>
    <property type="project" value="InterPro"/>
</dbReference>
<dbReference type="GO" id="GO:0016301">
    <property type="term" value="F:kinase activity"/>
    <property type="evidence" value="ECO:0007669"/>
    <property type="project" value="UniProtKB-KW"/>
</dbReference>
<dbReference type="InterPro" id="IPR000014">
    <property type="entry name" value="PAS"/>
</dbReference>
<feature type="domain" description="PAC" evidence="2">
    <location>
        <begin position="204"/>
        <end position="255"/>
    </location>
</feature>
<dbReference type="SUPFAM" id="SSF55785">
    <property type="entry name" value="PYP-like sensor domain (PAS domain)"/>
    <property type="match status" value="3"/>
</dbReference>
<dbReference type="InterPro" id="IPR013767">
    <property type="entry name" value="PAS_fold"/>
</dbReference>
<gene>
    <name evidence="4" type="ORF">DSM101010T_29780</name>
</gene>
<dbReference type="Pfam" id="PF08448">
    <property type="entry name" value="PAS_4"/>
    <property type="match status" value="1"/>
</dbReference>
<evidence type="ECO:0000313" key="4">
    <source>
        <dbReference type="EMBL" id="GFM34613.1"/>
    </source>
</evidence>
<dbReference type="Pfam" id="PF00989">
    <property type="entry name" value="PAS"/>
    <property type="match status" value="1"/>
</dbReference>
<dbReference type="PROSITE" id="PS50887">
    <property type="entry name" value="GGDEF"/>
    <property type="match status" value="1"/>
</dbReference>
<evidence type="ECO:0000259" key="3">
    <source>
        <dbReference type="PROSITE" id="PS50887"/>
    </source>
</evidence>
<keyword evidence="4" id="KW-0418">Kinase</keyword>
<dbReference type="SMART" id="SM00091">
    <property type="entry name" value="PAS"/>
    <property type="match status" value="3"/>
</dbReference>
<dbReference type="CDD" id="cd00130">
    <property type="entry name" value="PAS"/>
    <property type="match status" value="3"/>
</dbReference>
<dbReference type="Gene3D" id="3.30.450.20">
    <property type="entry name" value="PAS domain"/>
    <property type="match status" value="3"/>
</dbReference>
<dbReference type="Proteomes" id="UP000503840">
    <property type="component" value="Unassembled WGS sequence"/>
</dbReference>
<dbReference type="InterPro" id="IPR043128">
    <property type="entry name" value="Rev_trsase/Diguanyl_cyclase"/>
</dbReference>
<dbReference type="PANTHER" id="PTHR44757">
    <property type="entry name" value="DIGUANYLATE CYCLASE DGCP"/>
    <property type="match status" value="1"/>
</dbReference>
<evidence type="ECO:0000259" key="2">
    <source>
        <dbReference type="PROSITE" id="PS50113"/>
    </source>
</evidence>
<reference evidence="4 5" key="1">
    <citation type="submission" date="2020-05" db="EMBL/GenBank/DDBJ databases">
        <title>Draft genome sequence of Desulfovibrio sp. strain HN2T.</title>
        <authorList>
            <person name="Ueno A."/>
            <person name="Tamazawa S."/>
            <person name="Tamamura S."/>
            <person name="Murakami T."/>
            <person name="Kiyama T."/>
            <person name="Inomata H."/>
            <person name="Amano Y."/>
            <person name="Miyakawa K."/>
            <person name="Tamaki H."/>
            <person name="Naganuma T."/>
            <person name="Kaneko K."/>
        </authorList>
    </citation>
    <scope>NUCLEOTIDE SEQUENCE [LARGE SCALE GENOMIC DNA]</scope>
    <source>
        <strain evidence="4 5">HN2</strain>
    </source>
</reference>
<organism evidence="4 5">
    <name type="scientific">Desulfovibrio subterraneus</name>
    <dbReference type="NCBI Taxonomy" id="2718620"/>
    <lineage>
        <taxon>Bacteria</taxon>
        <taxon>Pseudomonadati</taxon>
        <taxon>Thermodesulfobacteriota</taxon>
        <taxon>Desulfovibrionia</taxon>
        <taxon>Desulfovibrionales</taxon>
        <taxon>Desulfovibrionaceae</taxon>
        <taxon>Desulfovibrio</taxon>
    </lineage>
</organism>
<keyword evidence="4" id="KW-0808">Transferase</keyword>
<protein>
    <submittedName>
        <fullName evidence="4">Histidine kinase</fullName>
    </submittedName>
</protein>
<feature type="domain" description="GGDEF" evidence="3">
    <location>
        <begin position="415"/>
        <end position="548"/>
    </location>
</feature>
<feature type="domain" description="PAC" evidence="2">
    <location>
        <begin position="331"/>
        <end position="383"/>
    </location>
</feature>
<dbReference type="SMART" id="SM00267">
    <property type="entry name" value="GGDEF"/>
    <property type="match status" value="1"/>
</dbReference>
<dbReference type="PANTHER" id="PTHR44757:SF2">
    <property type="entry name" value="BIOFILM ARCHITECTURE MAINTENANCE PROTEIN MBAA"/>
    <property type="match status" value="1"/>
</dbReference>
<feature type="domain" description="PAS" evidence="1">
    <location>
        <begin position="129"/>
        <end position="213"/>
    </location>
</feature>
<dbReference type="SMART" id="SM00086">
    <property type="entry name" value="PAC"/>
    <property type="match status" value="3"/>
</dbReference>
<feature type="domain" description="PAC" evidence="2">
    <location>
        <begin position="80"/>
        <end position="128"/>
    </location>
</feature>
<evidence type="ECO:0000313" key="5">
    <source>
        <dbReference type="Proteomes" id="UP000503840"/>
    </source>
</evidence>
<dbReference type="InterPro" id="IPR000160">
    <property type="entry name" value="GGDEF_dom"/>
</dbReference>
<dbReference type="InterPro" id="IPR013656">
    <property type="entry name" value="PAS_4"/>
</dbReference>
<dbReference type="PROSITE" id="PS50112">
    <property type="entry name" value="PAS"/>
    <property type="match status" value="3"/>
</dbReference>
<name>A0A7J0BLI5_9BACT</name>
<dbReference type="NCBIfam" id="TIGR00254">
    <property type="entry name" value="GGDEF"/>
    <property type="match status" value="1"/>
</dbReference>
<dbReference type="InterPro" id="IPR001610">
    <property type="entry name" value="PAC"/>
</dbReference>
<dbReference type="FunFam" id="3.30.70.270:FF:000001">
    <property type="entry name" value="Diguanylate cyclase domain protein"/>
    <property type="match status" value="1"/>
</dbReference>
<dbReference type="AlphaFoldDB" id="A0A7J0BLI5"/>
<dbReference type="Pfam" id="PF00990">
    <property type="entry name" value="GGDEF"/>
    <property type="match status" value="1"/>
</dbReference>
<evidence type="ECO:0000259" key="1">
    <source>
        <dbReference type="PROSITE" id="PS50112"/>
    </source>
</evidence>
<feature type="domain" description="PAS" evidence="1">
    <location>
        <begin position="256"/>
        <end position="332"/>
    </location>
</feature>
<dbReference type="InterPro" id="IPR029787">
    <property type="entry name" value="Nucleotide_cyclase"/>
</dbReference>